<keyword evidence="2" id="KW-1185">Reference proteome</keyword>
<dbReference type="Proteomes" id="UP000764045">
    <property type="component" value="Unassembled WGS sequence"/>
</dbReference>
<reference evidence="1 2" key="1">
    <citation type="journal article" date="2021" name="Sci. Rep.">
        <title>The distribution of antibiotic resistance genes in chicken gut microbiota commensals.</title>
        <authorList>
            <person name="Juricova H."/>
            <person name="Matiasovicova J."/>
            <person name="Kubasova T."/>
            <person name="Cejkova D."/>
            <person name="Rychlik I."/>
        </authorList>
    </citation>
    <scope>NUCLEOTIDE SEQUENCE [LARGE SCALE GENOMIC DNA]</scope>
    <source>
        <strain evidence="1 2">An819</strain>
    </source>
</reference>
<sequence length="95" mass="10997">MTNYLSFNVGAIFSDLDDYMLSTGRLEIDAIEANRELDRKGLLKDDQTHPGKPLELLLGRLRDMNLLPQGVRQLYGTWKIKHSKTIAKVRMIFQY</sequence>
<evidence type="ECO:0000313" key="2">
    <source>
        <dbReference type="Proteomes" id="UP000764045"/>
    </source>
</evidence>
<protein>
    <submittedName>
        <fullName evidence="1">Uncharacterized protein</fullName>
    </submittedName>
</protein>
<evidence type="ECO:0000313" key="1">
    <source>
        <dbReference type="EMBL" id="MBM6660780.1"/>
    </source>
</evidence>
<dbReference type="RefSeq" id="WP_205107878.1">
    <property type="nucleotide sequence ID" value="NZ_CAWUJD010000001.1"/>
</dbReference>
<dbReference type="EMBL" id="JACJJL010000004">
    <property type="protein sequence ID" value="MBM6660780.1"/>
    <property type="molecule type" value="Genomic_DNA"/>
</dbReference>
<accession>A0A938WKH2</accession>
<gene>
    <name evidence="1" type="ORF">H6B30_03255</name>
</gene>
<proteinExistence type="predicted"/>
<comment type="caution">
    <text evidence="1">The sequence shown here is derived from an EMBL/GenBank/DDBJ whole genome shotgun (WGS) entry which is preliminary data.</text>
</comment>
<organism evidence="1 2">
    <name type="scientific">Marseilla massiliensis</name>
    <dbReference type="NCBI Taxonomy" id="1841864"/>
    <lineage>
        <taxon>Bacteria</taxon>
        <taxon>Pseudomonadati</taxon>
        <taxon>Bacteroidota</taxon>
        <taxon>Bacteroidia</taxon>
        <taxon>Bacteroidales</taxon>
        <taxon>Prevotellaceae</taxon>
        <taxon>Marseilla</taxon>
    </lineage>
</organism>
<name>A0A938WKH2_9BACT</name>
<dbReference type="AlphaFoldDB" id="A0A938WKH2"/>